<organism evidence="1 2">
    <name type="scientific">Araneus ventricosus</name>
    <name type="common">Orbweaver spider</name>
    <name type="synonym">Epeira ventricosa</name>
    <dbReference type="NCBI Taxonomy" id="182803"/>
    <lineage>
        <taxon>Eukaryota</taxon>
        <taxon>Metazoa</taxon>
        <taxon>Ecdysozoa</taxon>
        <taxon>Arthropoda</taxon>
        <taxon>Chelicerata</taxon>
        <taxon>Arachnida</taxon>
        <taxon>Araneae</taxon>
        <taxon>Araneomorphae</taxon>
        <taxon>Entelegynae</taxon>
        <taxon>Araneoidea</taxon>
        <taxon>Araneidae</taxon>
        <taxon>Araneus</taxon>
    </lineage>
</organism>
<keyword evidence="2" id="KW-1185">Reference proteome</keyword>
<dbReference type="Proteomes" id="UP000499080">
    <property type="component" value="Unassembled WGS sequence"/>
</dbReference>
<evidence type="ECO:0000313" key="1">
    <source>
        <dbReference type="EMBL" id="GBO46219.1"/>
    </source>
</evidence>
<gene>
    <name evidence="1" type="ORF">AVEN_145934_1</name>
</gene>
<evidence type="ECO:0000313" key="2">
    <source>
        <dbReference type="Proteomes" id="UP000499080"/>
    </source>
</evidence>
<name>A0A4Y2XAM7_ARAVE</name>
<dbReference type="EMBL" id="BGPR01073741">
    <property type="protein sequence ID" value="GBO46219.1"/>
    <property type="molecule type" value="Genomic_DNA"/>
</dbReference>
<reference evidence="1 2" key="1">
    <citation type="journal article" date="2019" name="Sci. Rep.">
        <title>Orb-weaving spider Araneus ventricosus genome elucidates the spidroin gene catalogue.</title>
        <authorList>
            <person name="Kono N."/>
            <person name="Nakamura H."/>
            <person name="Ohtoshi R."/>
            <person name="Moran D.A.P."/>
            <person name="Shinohara A."/>
            <person name="Yoshida Y."/>
            <person name="Fujiwara M."/>
            <person name="Mori M."/>
            <person name="Tomita M."/>
            <person name="Arakawa K."/>
        </authorList>
    </citation>
    <scope>NUCLEOTIDE SEQUENCE [LARGE SCALE GENOMIC DNA]</scope>
</reference>
<protein>
    <submittedName>
        <fullName evidence="1">Uncharacterized protein</fullName>
    </submittedName>
</protein>
<proteinExistence type="predicted"/>
<sequence length="96" mass="10972">MSRSRFQFENNFQYNTDGVTITFHLSFLERDGATIDFNSPLPRDGTSRTFLYQAEGGWTDSLDCSCEKGRFFPLTGTVRSNLAMRSEMDNGTCQFM</sequence>
<comment type="caution">
    <text evidence="1">The sequence shown here is derived from an EMBL/GenBank/DDBJ whole genome shotgun (WGS) entry which is preliminary data.</text>
</comment>
<dbReference type="AlphaFoldDB" id="A0A4Y2XAM7"/>
<accession>A0A4Y2XAM7</accession>